<dbReference type="InterPro" id="IPR003673">
    <property type="entry name" value="CoA-Trfase_fam_III"/>
</dbReference>
<dbReference type="Pfam" id="PF02515">
    <property type="entry name" value="CoA_transf_3"/>
    <property type="match status" value="1"/>
</dbReference>
<keyword evidence="2" id="KW-0808">Transferase</keyword>
<dbReference type="AlphaFoldDB" id="A0A3N7HM47"/>
<reference evidence="2 3" key="2">
    <citation type="submission" date="2018-12" db="EMBL/GenBank/DDBJ databases">
        <title>Rhizobacter gummiphilus sp. nov., a rubber-degrading bacterium isolated from the soil of a botanical garden in Japan.</title>
        <authorList>
            <person name="Shunsuke S.S."/>
        </authorList>
    </citation>
    <scope>NUCLEOTIDE SEQUENCE [LARGE SCALE GENOMIC DNA]</scope>
    <source>
        <strain evidence="2 3">S-16</strain>
    </source>
</reference>
<feature type="compositionally biased region" description="Pro residues" evidence="1">
    <location>
        <begin position="462"/>
        <end position="475"/>
    </location>
</feature>
<sequence length="475" mass="49767">MNEPMLASHHAMAALAALWNEARLPASALAFADLPGRAAVLPSSFNVTTAAQASLAAAALAAAEIWAMRTSERQRISVDAEHAVLESCGHFTVDGIAPEVWDKLSGLYPCGDAAGVPGWVRIHANFAHHRDGALRLLGCAPGPATGRAAVADALRHWRADEFETAAAQAGLVVAAARTFAQWDAHPQALALAGVPTVSIERIGDAPPRPWPAMGTRPRPLAGLRVLDLTRILAGPVAGRTLAAHGAEVMLVNSPGLPNIAAIADTSRGKLSAHADLKTDAGRDALRALLSDADVFLQAYRPGALQALGLGPQAVADLRPGLVVVSLSAYGAQGPWAGRRGFDSLVQTATGFNVAEAEAAGAKEPKAMPLQILDYAAGYLLAFGAQAALLRQRQEGGSWHVQVSLAGVGRWLRSLGRLPGGWDTRRPSYEPYLEATDSGFGRLVALRHAAQFSRTPAGWDRPAMPPGTHPPRWPSA</sequence>
<dbReference type="EMBL" id="QUSW01000005">
    <property type="protein sequence ID" value="RQP23180.1"/>
    <property type="molecule type" value="Genomic_DNA"/>
</dbReference>
<keyword evidence="3" id="KW-1185">Reference proteome</keyword>
<dbReference type="OrthoDB" id="9058532at2"/>
<proteinExistence type="predicted"/>
<reference evidence="2 3" key="1">
    <citation type="submission" date="2018-08" db="EMBL/GenBank/DDBJ databases">
        <authorList>
            <person name="Khan S.A."/>
            <person name="Jeon C.O."/>
            <person name="Chun B.H."/>
            <person name="Jeong S.E."/>
        </authorList>
    </citation>
    <scope>NUCLEOTIDE SEQUENCE [LARGE SCALE GENOMIC DNA]</scope>
    <source>
        <strain evidence="2 3">S-16</strain>
    </source>
</reference>
<gene>
    <name evidence="2" type="ORF">DZC73_18885</name>
</gene>
<organism evidence="2 3">
    <name type="scientific">Piscinibacter terrae</name>
    <dbReference type="NCBI Taxonomy" id="2496871"/>
    <lineage>
        <taxon>Bacteria</taxon>
        <taxon>Pseudomonadati</taxon>
        <taxon>Pseudomonadota</taxon>
        <taxon>Betaproteobacteria</taxon>
        <taxon>Burkholderiales</taxon>
        <taxon>Sphaerotilaceae</taxon>
        <taxon>Piscinibacter</taxon>
    </lineage>
</organism>
<dbReference type="GO" id="GO:0016740">
    <property type="term" value="F:transferase activity"/>
    <property type="evidence" value="ECO:0007669"/>
    <property type="project" value="UniProtKB-KW"/>
</dbReference>
<dbReference type="InterPro" id="IPR023606">
    <property type="entry name" value="CoA-Trfase_III_dom_1_sf"/>
</dbReference>
<dbReference type="PANTHER" id="PTHR48228">
    <property type="entry name" value="SUCCINYL-COA--D-CITRAMALATE COA-TRANSFERASE"/>
    <property type="match status" value="1"/>
</dbReference>
<comment type="caution">
    <text evidence="2">The sequence shown here is derived from an EMBL/GenBank/DDBJ whole genome shotgun (WGS) entry which is preliminary data.</text>
</comment>
<protein>
    <submittedName>
        <fullName evidence="2">CoA transferase</fullName>
    </submittedName>
</protein>
<evidence type="ECO:0000313" key="2">
    <source>
        <dbReference type="EMBL" id="RQP23180.1"/>
    </source>
</evidence>
<feature type="region of interest" description="Disordered" evidence="1">
    <location>
        <begin position="455"/>
        <end position="475"/>
    </location>
</feature>
<dbReference type="Gene3D" id="3.40.50.10540">
    <property type="entry name" value="Crotonobetainyl-coa:carnitine coa-transferase, domain 1"/>
    <property type="match status" value="1"/>
</dbReference>
<dbReference type="InterPro" id="IPR050509">
    <property type="entry name" value="CoA-transferase_III"/>
</dbReference>
<dbReference type="PANTHER" id="PTHR48228:SF4">
    <property type="entry name" value="BLR3030 PROTEIN"/>
    <property type="match status" value="1"/>
</dbReference>
<dbReference type="Proteomes" id="UP000267464">
    <property type="component" value="Unassembled WGS sequence"/>
</dbReference>
<accession>A0A3N7HM47</accession>
<evidence type="ECO:0000313" key="3">
    <source>
        <dbReference type="Proteomes" id="UP000267464"/>
    </source>
</evidence>
<name>A0A3N7HM47_9BURK</name>
<evidence type="ECO:0000256" key="1">
    <source>
        <dbReference type="SAM" id="MobiDB-lite"/>
    </source>
</evidence>
<dbReference type="SUPFAM" id="SSF89796">
    <property type="entry name" value="CoA-transferase family III (CaiB/BaiF)"/>
    <property type="match status" value="2"/>
</dbReference>